<dbReference type="EMBL" id="CAEKKB010000001">
    <property type="protein sequence ID" value="CAB4292183.1"/>
    <property type="molecule type" value="Genomic_DNA"/>
</dbReference>
<sequence>MTSNRDQIPNFYNQGYLGFRGVDDEIKARGNRQLGGFPISNFNNRFDVGICQLKQIIDEDDPRLVKIRAKISEEDANYLKGLANKRFGVNNTGFAKMNGRTAKSVGPRFLDNNVGTISMCVIL</sequence>
<dbReference type="AlphaFoldDB" id="A0A6J5VV25"/>
<evidence type="ECO:0000313" key="1">
    <source>
        <dbReference type="EMBL" id="CAB4292183.1"/>
    </source>
</evidence>
<evidence type="ECO:0000313" key="2">
    <source>
        <dbReference type="Proteomes" id="UP000507245"/>
    </source>
</evidence>
<dbReference type="Proteomes" id="UP000507245">
    <property type="component" value="Unassembled WGS sequence"/>
</dbReference>
<organism evidence="1 2">
    <name type="scientific">Prunus armeniaca</name>
    <name type="common">Apricot</name>
    <name type="synonym">Armeniaca vulgaris</name>
    <dbReference type="NCBI Taxonomy" id="36596"/>
    <lineage>
        <taxon>Eukaryota</taxon>
        <taxon>Viridiplantae</taxon>
        <taxon>Streptophyta</taxon>
        <taxon>Embryophyta</taxon>
        <taxon>Tracheophyta</taxon>
        <taxon>Spermatophyta</taxon>
        <taxon>Magnoliopsida</taxon>
        <taxon>eudicotyledons</taxon>
        <taxon>Gunneridae</taxon>
        <taxon>Pentapetalae</taxon>
        <taxon>rosids</taxon>
        <taxon>fabids</taxon>
        <taxon>Rosales</taxon>
        <taxon>Rosaceae</taxon>
        <taxon>Amygdaloideae</taxon>
        <taxon>Amygdaleae</taxon>
        <taxon>Prunus</taxon>
    </lineage>
</organism>
<name>A0A6J5VV25_PRUAR</name>
<proteinExistence type="predicted"/>
<gene>
    <name evidence="1" type="ORF">ORAREDHAP_LOCUS338</name>
</gene>
<reference evidence="2" key="1">
    <citation type="journal article" date="2020" name="Genome Biol.">
        <title>Gamete binning: chromosome-level and haplotype-resolved genome assembly enabled by high-throughput single-cell sequencing of gamete genomes.</title>
        <authorList>
            <person name="Campoy J.A."/>
            <person name="Sun H."/>
            <person name="Goel M."/>
            <person name="Jiao W.-B."/>
            <person name="Folz-Donahue K."/>
            <person name="Wang N."/>
            <person name="Rubio M."/>
            <person name="Liu C."/>
            <person name="Kukat C."/>
            <person name="Ruiz D."/>
            <person name="Huettel B."/>
            <person name="Schneeberger K."/>
        </authorList>
    </citation>
    <scope>NUCLEOTIDE SEQUENCE [LARGE SCALE GENOMIC DNA]</scope>
    <source>
        <strain evidence="2">cv. Rojo Pasion</strain>
    </source>
</reference>
<protein>
    <submittedName>
        <fullName evidence="1">Uncharacterized protein</fullName>
    </submittedName>
</protein>
<accession>A0A6J5VV25</accession>
<keyword evidence="2" id="KW-1185">Reference proteome</keyword>